<dbReference type="PaxDb" id="1198114-AciX9_3655"/>
<gene>
    <name evidence="5" type="ordered locus">AciX9_3655</name>
</gene>
<sequence>MRKFFGVGAMAVVMSVASYGQNVSTNGGSIQGTITDPSGAAVPGAEVKVFGTDTGFSRTLKTDGAGYYSIGPLTPGAYKVTVSSAGFQSLAVTTVIRVGTTTPGTFKLSLGQSSETVEVNAGSIQVNADQPGVSDVLTSQQIESLPINGRNFLDVAQIEPGVILQAGGSFDPTKAGYSALSVGGVSGRTTRILLDGQDITDETVGTTIFNVSQGAIGEFQLNRSTQDVSGDVTSTGQVLVTTKTGTNGFHGELFYNFQDSRALFATEFGSQPPFQRNQFGGSLGGPIIKDKLFFFGNLERIKQDAAQPAGVSSTFSQYVGLNVPSPYRETYSTVRLDYNGPKGGHYFVRANYNVNAVAGNFGEQFETYANRDNTPGIAGGVDYQFGRFTHSFRGSFEKFHNLISDTSSTAAVNLLPGIAYQNVVGTSPLLSTGPNVDAPQGTFQSDKQARYDGSWTKGTHTIRYGYSINYILGGGFANFFGLGPRLRTNSATLLANCGNVAGAAACPGDPLNGYHTSSLIIGNGLGYFTENPGFGANFGGVHDWREGAYVADSWKATPNLTVSAGVRWSVDTDRANQDLPGLPCSALDATQYNTSVGNVADNPCAGAAATTSLLGLYGSQFAGQVHQPYGNFAPQLGLAYALPDHVTVLRAGIGIFFEGDVFNNTTNARGALLKAGPFFAEAANGNVCGPGQFTNPDGSITNSATVGGQTMTIAQACAAPVKQAAPFILALSQGYQTASAKNPVSPNTSFIGETLNATGVYGAPYRTPYSEQWNFGLQRELFKGAVLSVDYVHNSTLKVAQEQDVNHVGAARYLNTTAATNAIAATLAPNAAAKYAGYPTCPQGSSAASINCAIANGATIDTFAQHGLDSGQAYLGGASAANNGDSIANGAAFPGANAKLGSGAFLLPVGRSGYDALQVVFREQKSHPVRGIERSNVQISYNLSRVVSSSFGGSDQFFSNSSWDNDNPNAYIGRAGLDRKHQVSFGGSFLVKHGPEVGVIGHFYSALPTSLTLDNTASSVGNIFQSDLTGDGTTGDLAPGTLPGDYMHRVKPGQLGAYINNFNQVYAGQLTPAGKALVAAGIFNSNQLTALNGVIQSLPTLPQAVAPANPMFRQVDVTFSYPIRIGRYVHTLGDSVLLEPKIAFYNVGNFSNYGNDGGNPNVAPFGGDLGTPGVGSVNGPNDFYSVDSQRVTRQSGTYDQGAPRTTEFQLRLSF</sequence>
<feature type="domain" description="TonB-dependent transporter Oar-like beta-barrel" evidence="4">
    <location>
        <begin position="241"/>
        <end position="308"/>
    </location>
</feature>
<evidence type="ECO:0000256" key="2">
    <source>
        <dbReference type="ARBA" id="ARBA00023136"/>
    </source>
</evidence>
<dbReference type="SUPFAM" id="SSF49464">
    <property type="entry name" value="Carboxypeptidase regulatory domain-like"/>
    <property type="match status" value="1"/>
</dbReference>
<dbReference type="AlphaFoldDB" id="E8X5N1"/>
<feature type="domain" description="TonB-dependent transporter Oar-like beta-barrel" evidence="4">
    <location>
        <begin position="314"/>
        <end position="989"/>
    </location>
</feature>
<keyword evidence="6" id="KW-1185">Reference proteome</keyword>
<dbReference type="InterPro" id="IPR036942">
    <property type="entry name" value="Beta-barrel_TonB_sf"/>
</dbReference>
<proteinExistence type="predicted"/>
<protein>
    <submittedName>
        <fullName evidence="5">TonB-dependent receptor plug</fullName>
    </submittedName>
</protein>
<name>E8X5N1_GRATM</name>
<dbReference type="InterPro" id="IPR008969">
    <property type="entry name" value="CarboxyPept-like_regulatory"/>
</dbReference>
<dbReference type="EMBL" id="CP002480">
    <property type="protein sequence ID" value="ADW70658.1"/>
    <property type="molecule type" value="Genomic_DNA"/>
</dbReference>
<comment type="subcellular location">
    <subcellularLocation>
        <location evidence="1">Cell outer membrane</location>
    </subcellularLocation>
</comment>
<evidence type="ECO:0000256" key="1">
    <source>
        <dbReference type="ARBA" id="ARBA00004442"/>
    </source>
</evidence>
<evidence type="ECO:0000256" key="3">
    <source>
        <dbReference type="ARBA" id="ARBA00023237"/>
    </source>
</evidence>
<dbReference type="KEGG" id="acm:AciX9_3655"/>
<dbReference type="STRING" id="1198114.AciX9_3655"/>
<organism evidence="6">
    <name type="scientific">Granulicella tundricola (strain ATCC BAA-1859 / DSM 23138 / MP5ACTX9)</name>
    <dbReference type="NCBI Taxonomy" id="1198114"/>
    <lineage>
        <taxon>Bacteria</taxon>
        <taxon>Pseudomonadati</taxon>
        <taxon>Acidobacteriota</taxon>
        <taxon>Terriglobia</taxon>
        <taxon>Terriglobales</taxon>
        <taxon>Acidobacteriaceae</taxon>
        <taxon>Granulicella</taxon>
    </lineage>
</organism>
<dbReference type="GO" id="GO:0009279">
    <property type="term" value="C:cell outer membrane"/>
    <property type="evidence" value="ECO:0007669"/>
    <property type="project" value="UniProtKB-SubCell"/>
</dbReference>
<dbReference type="Pfam" id="PF25183">
    <property type="entry name" value="OMP_b-brl_4"/>
    <property type="match status" value="2"/>
</dbReference>
<dbReference type="SUPFAM" id="SSF56935">
    <property type="entry name" value="Porins"/>
    <property type="match status" value="1"/>
</dbReference>
<dbReference type="InterPro" id="IPR057601">
    <property type="entry name" value="Oar-like_b-barrel"/>
</dbReference>
<dbReference type="Pfam" id="PF13620">
    <property type="entry name" value="CarboxypepD_reg"/>
    <property type="match status" value="1"/>
</dbReference>
<dbReference type="OrthoDB" id="97893at2"/>
<keyword evidence="3" id="KW-0998">Cell outer membrane</keyword>
<keyword evidence="2" id="KW-0472">Membrane</keyword>
<dbReference type="eggNOG" id="COG4771">
    <property type="taxonomic scope" value="Bacteria"/>
</dbReference>
<dbReference type="Proteomes" id="UP000000343">
    <property type="component" value="Chromosome"/>
</dbReference>
<dbReference type="RefSeq" id="WP_013581969.1">
    <property type="nucleotide sequence ID" value="NC_015064.1"/>
</dbReference>
<dbReference type="HOGENOM" id="CLU_269339_0_0_0"/>
<evidence type="ECO:0000313" key="6">
    <source>
        <dbReference type="Proteomes" id="UP000000343"/>
    </source>
</evidence>
<evidence type="ECO:0000259" key="4">
    <source>
        <dbReference type="Pfam" id="PF25183"/>
    </source>
</evidence>
<keyword evidence="5" id="KW-0675">Receptor</keyword>
<dbReference type="Gene3D" id="2.40.170.20">
    <property type="entry name" value="TonB-dependent receptor, beta-barrel domain"/>
    <property type="match status" value="1"/>
</dbReference>
<dbReference type="Gene3D" id="2.60.40.1120">
    <property type="entry name" value="Carboxypeptidase-like, regulatory domain"/>
    <property type="match status" value="1"/>
</dbReference>
<accession>E8X5N1</accession>
<reference evidence="6" key="1">
    <citation type="submission" date="2011-01" db="EMBL/GenBank/DDBJ databases">
        <title>Complete sequence of chromosome of Acidobacterium sp. MP5ACTX9.</title>
        <authorList>
            <consortium name="US DOE Joint Genome Institute"/>
            <person name="Lucas S."/>
            <person name="Copeland A."/>
            <person name="Lapidus A."/>
            <person name="Cheng J.-F."/>
            <person name="Goodwin L."/>
            <person name="Pitluck S."/>
            <person name="Teshima H."/>
            <person name="Detter J.C."/>
            <person name="Han C."/>
            <person name="Tapia R."/>
            <person name="Land M."/>
            <person name="Hauser L."/>
            <person name="Kyrpides N."/>
            <person name="Ivanova N."/>
            <person name="Ovchinnikova G."/>
            <person name="Pagani I."/>
            <person name="Rawat S.R."/>
            <person name="Mannisto M."/>
            <person name="Haggblom M.M."/>
            <person name="Woyke T."/>
        </authorList>
    </citation>
    <scope>NUCLEOTIDE SEQUENCE [LARGE SCALE GENOMIC DNA]</scope>
    <source>
        <strain evidence="6">MP5ACTX9</strain>
    </source>
</reference>
<evidence type="ECO:0000313" key="5">
    <source>
        <dbReference type="EMBL" id="ADW70658.1"/>
    </source>
</evidence>